<evidence type="ECO:0000313" key="1">
    <source>
        <dbReference type="EMBL" id="PNR30284.1"/>
    </source>
</evidence>
<dbReference type="Proteomes" id="UP000006727">
    <property type="component" value="Chromosome 22"/>
</dbReference>
<sequence length="58" mass="6626">MAKKYIDSPKDCVRSCPYRSTCKSSNSWLALLRLADGNEALDRLPIWQILHTSLQAEM</sequence>
<dbReference type="EMBL" id="ABEU02000022">
    <property type="protein sequence ID" value="PNR30284.1"/>
    <property type="molecule type" value="Genomic_DNA"/>
</dbReference>
<dbReference type="AlphaFoldDB" id="A0A2K1ILX9"/>
<accession>A0A2K1ILX9</accession>
<keyword evidence="3" id="KW-1185">Reference proteome</keyword>
<evidence type="ECO:0000313" key="3">
    <source>
        <dbReference type="Proteomes" id="UP000006727"/>
    </source>
</evidence>
<dbReference type="Gramene" id="Pp3c22_2130V3.1">
    <property type="protein sequence ID" value="PAC:32903272.CDS.1"/>
    <property type="gene ID" value="Pp3c22_2130"/>
</dbReference>
<reference evidence="1 3" key="1">
    <citation type="journal article" date="2008" name="Science">
        <title>The Physcomitrella genome reveals evolutionary insights into the conquest of land by plants.</title>
        <authorList>
            <person name="Rensing S."/>
            <person name="Lang D."/>
            <person name="Zimmer A."/>
            <person name="Terry A."/>
            <person name="Salamov A."/>
            <person name="Shapiro H."/>
            <person name="Nishiyama T."/>
            <person name="Perroud P.-F."/>
            <person name="Lindquist E."/>
            <person name="Kamisugi Y."/>
            <person name="Tanahashi T."/>
            <person name="Sakakibara K."/>
            <person name="Fujita T."/>
            <person name="Oishi K."/>
            <person name="Shin-I T."/>
            <person name="Kuroki Y."/>
            <person name="Toyoda A."/>
            <person name="Suzuki Y."/>
            <person name="Hashimoto A."/>
            <person name="Yamaguchi K."/>
            <person name="Sugano A."/>
            <person name="Kohara Y."/>
            <person name="Fujiyama A."/>
            <person name="Anterola A."/>
            <person name="Aoki S."/>
            <person name="Ashton N."/>
            <person name="Barbazuk W.B."/>
            <person name="Barker E."/>
            <person name="Bennetzen J."/>
            <person name="Bezanilla M."/>
            <person name="Blankenship R."/>
            <person name="Cho S.H."/>
            <person name="Dutcher S."/>
            <person name="Estelle M."/>
            <person name="Fawcett J.A."/>
            <person name="Gundlach H."/>
            <person name="Hanada K."/>
            <person name="Heyl A."/>
            <person name="Hicks K.A."/>
            <person name="Hugh J."/>
            <person name="Lohr M."/>
            <person name="Mayer K."/>
            <person name="Melkozernov A."/>
            <person name="Murata T."/>
            <person name="Nelson D."/>
            <person name="Pils B."/>
            <person name="Prigge M."/>
            <person name="Reiss B."/>
            <person name="Renner T."/>
            <person name="Rombauts S."/>
            <person name="Rushton P."/>
            <person name="Sanderfoot A."/>
            <person name="Schween G."/>
            <person name="Shiu S.-H."/>
            <person name="Stueber K."/>
            <person name="Theodoulou F.L."/>
            <person name="Tu H."/>
            <person name="Van de Peer Y."/>
            <person name="Verrier P.J."/>
            <person name="Waters E."/>
            <person name="Wood A."/>
            <person name="Yang L."/>
            <person name="Cove D."/>
            <person name="Cuming A."/>
            <person name="Hasebe M."/>
            <person name="Lucas S."/>
            <person name="Mishler D.B."/>
            <person name="Reski R."/>
            <person name="Grigoriev I."/>
            <person name="Quatrano R.S."/>
            <person name="Boore J.L."/>
        </authorList>
    </citation>
    <scope>NUCLEOTIDE SEQUENCE [LARGE SCALE GENOMIC DNA]</scope>
    <source>
        <strain evidence="2 3">cv. Gransden 2004</strain>
    </source>
</reference>
<reference evidence="2" key="3">
    <citation type="submission" date="2020-12" db="UniProtKB">
        <authorList>
            <consortium name="EnsemblPlants"/>
        </authorList>
    </citation>
    <scope>IDENTIFICATION</scope>
</reference>
<name>A0A2K1ILX9_PHYPA</name>
<proteinExistence type="predicted"/>
<reference evidence="1 3" key="2">
    <citation type="journal article" date="2018" name="Plant J.">
        <title>The Physcomitrella patens chromosome-scale assembly reveals moss genome structure and evolution.</title>
        <authorList>
            <person name="Lang D."/>
            <person name="Ullrich K.K."/>
            <person name="Murat F."/>
            <person name="Fuchs J."/>
            <person name="Jenkins J."/>
            <person name="Haas F.B."/>
            <person name="Piednoel M."/>
            <person name="Gundlach H."/>
            <person name="Van Bel M."/>
            <person name="Meyberg R."/>
            <person name="Vives C."/>
            <person name="Morata J."/>
            <person name="Symeonidi A."/>
            <person name="Hiss M."/>
            <person name="Muchero W."/>
            <person name="Kamisugi Y."/>
            <person name="Saleh O."/>
            <person name="Blanc G."/>
            <person name="Decker E.L."/>
            <person name="van Gessel N."/>
            <person name="Grimwood J."/>
            <person name="Hayes R.D."/>
            <person name="Graham S.W."/>
            <person name="Gunter L.E."/>
            <person name="McDaniel S.F."/>
            <person name="Hoernstein S.N.W."/>
            <person name="Larsson A."/>
            <person name="Li F.W."/>
            <person name="Perroud P.F."/>
            <person name="Phillips J."/>
            <person name="Ranjan P."/>
            <person name="Rokshar D.S."/>
            <person name="Rothfels C.J."/>
            <person name="Schneider L."/>
            <person name="Shu S."/>
            <person name="Stevenson D.W."/>
            <person name="Thummler F."/>
            <person name="Tillich M."/>
            <person name="Villarreal Aguilar J.C."/>
            <person name="Widiez T."/>
            <person name="Wong G.K."/>
            <person name="Wymore A."/>
            <person name="Zhang Y."/>
            <person name="Zimmer A.D."/>
            <person name="Quatrano R.S."/>
            <person name="Mayer K.F.X."/>
            <person name="Goodstein D."/>
            <person name="Casacuberta J.M."/>
            <person name="Vandepoele K."/>
            <person name="Reski R."/>
            <person name="Cuming A.C."/>
            <person name="Tuskan G.A."/>
            <person name="Maumus F."/>
            <person name="Salse J."/>
            <person name="Schmutz J."/>
            <person name="Rensing S.A."/>
        </authorList>
    </citation>
    <scope>NUCLEOTIDE SEQUENCE [LARGE SCALE GENOMIC DNA]</scope>
    <source>
        <strain evidence="2 3">cv. Gransden 2004</strain>
    </source>
</reference>
<protein>
    <submittedName>
        <fullName evidence="1 2">Uncharacterized protein</fullName>
    </submittedName>
</protein>
<dbReference type="EnsemblPlants" id="Pp3c22_2130V3.1">
    <property type="protein sequence ID" value="PAC:32903272.CDS.1"/>
    <property type="gene ID" value="Pp3c22_2130"/>
</dbReference>
<evidence type="ECO:0000313" key="2">
    <source>
        <dbReference type="EnsemblPlants" id="PAC:32903272.CDS.1"/>
    </source>
</evidence>
<organism evidence="1">
    <name type="scientific">Physcomitrium patens</name>
    <name type="common">Spreading-leaved earth moss</name>
    <name type="synonym">Physcomitrella patens</name>
    <dbReference type="NCBI Taxonomy" id="3218"/>
    <lineage>
        <taxon>Eukaryota</taxon>
        <taxon>Viridiplantae</taxon>
        <taxon>Streptophyta</taxon>
        <taxon>Embryophyta</taxon>
        <taxon>Bryophyta</taxon>
        <taxon>Bryophytina</taxon>
        <taxon>Bryopsida</taxon>
        <taxon>Funariidae</taxon>
        <taxon>Funariales</taxon>
        <taxon>Funariaceae</taxon>
        <taxon>Physcomitrium</taxon>
    </lineage>
</organism>
<gene>
    <name evidence="1" type="ORF">PHYPA_026600</name>
</gene>